<dbReference type="InterPro" id="IPR003877">
    <property type="entry name" value="SPRY_dom"/>
</dbReference>
<dbReference type="PROSITE" id="PS50188">
    <property type="entry name" value="B302_SPRY"/>
    <property type="match status" value="1"/>
</dbReference>
<dbReference type="PROSITE" id="PS50089">
    <property type="entry name" value="ZF_RING_2"/>
    <property type="match status" value="1"/>
</dbReference>
<keyword evidence="6" id="KW-0175">Coiled coil</keyword>
<evidence type="ECO:0000256" key="4">
    <source>
        <dbReference type="ARBA" id="ARBA00022833"/>
    </source>
</evidence>
<dbReference type="InterPro" id="IPR001841">
    <property type="entry name" value="Znf_RING"/>
</dbReference>
<name>A0A5A9PQK3_9TELE</name>
<dbReference type="InterPro" id="IPR018957">
    <property type="entry name" value="Znf_C3HC4_RING-type"/>
</dbReference>
<evidence type="ECO:0000256" key="3">
    <source>
        <dbReference type="ARBA" id="ARBA00022771"/>
    </source>
</evidence>
<dbReference type="InterPro" id="IPR000315">
    <property type="entry name" value="Znf_B-box"/>
</dbReference>
<proteinExistence type="inferred from homology"/>
<evidence type="ECO:0000256" key="2">
    <source>
        <dbReference type="ARBA" id="ARBA00022723"/>
    </source>
</evidence>
<dbReference type="Gene3D" id="3.30.160.60">
    <property type="entry name" value="Classic Zinc Finger"/>
    <property type="match status" value="1"/>
</dbReference>
<dbReference type="Pfam" id="PF00643">
    <property type="entry name" value="zf-B_box"/>
    <property type="match status" value="1"/>
</dbReference>
<dbReference type="SUPFAM" id="SSF57845">
    <property type="entry name" value="B-box zinc-binding domain"/>
    <property type="match status" value="1"/>
</dbReference>
<dbReference type="SMART" id="SM00449">
    <property type="entry name" value="SPRY"/>
    <property type="match status" value="1"/>
</dbReference>
<dbReference type="SMART" id="SM00336">
    <property type="entry name" value="BBOX"/>
    <property type="match status" value="1"/>
</dbReference>
<dbReference type="InterPro" id="IPR050143">
    <property type="entry name" value="TRIM/RBCC"/>
</dbReference>
<dbReference type="Proteomes" id="UP000324632">
    <property type="component" value="Chromosome 2"/>
</dbReference>
<evidence type="ECO:0000256" key="1">
    <source>
        <dbReference type="ARBA" id="ARBA00008518"/>
    </source>
</evidence>
<dbReference type="SMART" id="SM00184">
    <property type="entry name" value="RING"/>
    <property type="match status" value="1"/>
</dbReference>
<evidence type="ECO:0000256" key="5">
    <source>
        <dbReference type="PROSITE-ProRule" id="PRU00024"/>
    </source>
</evidence>
<keyword evidence="4" id="KW-0862">Zinc</keyword>
<dbReference type="InterPro" id="IPR013320">
    <property type="entry name" value="ConA-like_dom_sf"/>
</dbReference>
<accession>A0A5A9PQK3</accession>
<keyword evidence="2" id="KW-0479">Metal-binding</keyword>
<dbReference type="AlphaFoldDB" id="A0A5A9PQK3"/>
<dbReference type="SUPFAM" id="SSF49899">
    <property type="entry name" value="Concanavalin A-like lectins/glucanases"/>
    <property type="match status" value="1"/>
</dbReference>
<evidence type="ECO:0000259" key="8">
    <source>
        <dbReference type="PROSITE" id="PS50119"/>
    </source>
</evidence>
<dbReference type="PANTHER" id="PTHR24103">
    <property type="entry name" value="E3 UBIQUITIN-PROTEIN LIGASE TRIM"/>
    <property type="match status" value="1"/>
</dbReference>
<evidence type="ECO:0000259" key="7">
    <source>
        <dbReference type="PROSITE" id="PS50089"/>
    </source>
</evidence>
<protein>
    <submittedName>
        <fullName evidence="10">Nuclear factor 7, ovary</fullName>
    </submittedName>
</protein>
<dbReference type="InterPro" id="IPR003879">
    <property type="entry name" value="Butyrophylin_SPRY"/>
</dbReference>
<gene>
    <name evidence="10" type="ORF">E1301_Tti003728</name>
</gene>
<dbReference type="InterPro" id="IPR043136">
    <property type="entry name" value="B30.2/SPRY_sf"/>
</dbReference>
<dbReference type="GO" id="GO:0008270">
    <property type="term" value="F:zinc ion binding"/>
    <property type="evidence" value="ECO:0007669"/>
    <property type="project" value="UniProtKB-KW"/>
</dbReference>
<feature type="domain" description="RING-type" evidence="7">
    <location>
        <begin position="14"/>
        <end position="54"/>
    </location>
</feature>
<dbReference type="InterPro" id="IPR001870">
    <property type="entry name" value="B30.2/SPRY"/>
</dbReference>
<dbReference type="Gene3D" id="3.30.40.10">
    <property type="entry name" value="Zinc/RING finger domain, C3HC4 (zinc finger)"/>
    <property type="match status" value="1"/>
</dbReference>
<evidence type="ECO:0000259" key="9">
    <source>
        <dbReference type="PROSITE" id="PS50188"/>
    </source>
</evidence>
<feature type="coiled-coil region" evidence="6">
    <location>
        <begin position="194"/>
        <end position="228"/>
    </location>
</feature>
<dbReference type="SUPFAM" id="SSF57850">
    <property type="entry name" value="RING/U-box"/>
    <property type="match status" value="1"/>
</dbReference>
<dbReference type="Pfam" id="PF00622">
    <property type="entry name" value="SPRY"/>
    <property type="match status" value="1"/>
</dbReference>
<keyword evidence="11" id="KW-1185">Reference proteome</keyword>
<comment type="caution">
    <text evidence="10">The sequence shown here is derived from an EMBL/GenBank/DDBJ whole genome shotgun (WGS) entry which is preliminary data.</text>
</comment>
<evidence type="ECO:0000256" key="6">
    <source>
        <dbReference type="SAM" id="Coils"/>
    </source>
</evidence>
<dbReference type="PROSITE" id="PS50119">
    <property type="entry name" value="ZF_BBOX"/>
    <property type="match status" value="1"/>
</dbReference>
<dbReference type="EMBL" id="SOYY01000002">
    <property type="protein sequence ID" value="KAA0724460.1"/>
    <property type="molecule type" value="Genomic_DNA"/>
</dbReference>
<keyword evidence="3 5" id="KW-0863">Zinc-finger</keyword>
<organism evidence="10 11">
    <name type="scientific">Triplophysa tibetana</name>
    <dbReference type="NCBI Taxonomy" id="1572043"/>
    <lineage>
        <taxon>Eukaryota</taxon>
        <taxon>Metazoa</taxon>
        <taxon>Chordata</taxon>
        <taxon>Craniata</taxon>
        <taxon>Vertebrata</taxon>
        <taxon>Euteleostomi</taxon>
        <taxon>Actinopterygii</taxon>
        <taxon>Neopterygii</taxon>
        <taxon>Teleostei</taxon>
        <taxon>Ostariophysi</taxon>
        <taxon>Cypriniformes</taxon>
        <taxon>Nemacheilidae</taxon>
        <taxon>Triplophysa</taxon>
    </lineage>
</organism>
<sequence length="459" mass="52882">MASKRHFFEEDFSCSICCGVFSNPVVLPCGHSGCGDCVENYWKVKGSRECPLCRKVSANEPPLNLVLRNLCTTFLDYKRYLEEHCEVHQKKLSVLCCDDGQLVCELCRDSEEHRNHTCRPICEVAEEKKIILRNELTGLSTKKVIIQRAKYDCGETAIYIKHDSRLIESRIRKGFKNLHQLLEDEEKVMIEELHKEKEDKLEIIKDKVKKMNEDIASLADAIKDLEQTLNGEDIRLIKNFKDTLKRLKYTPQDPEVSLGELIDHAKYIGNLKYNVLSKIRKSVPYSPVVLDPKTMSDNLTEVWNPNVFLEPNECWAIVPLPTNLERFENYPCVLGSVGFTTGTHSWDVEVKDNSFWMVGVTTESVQRKRTFGLPSDIWTIGFESRTLSARSPQDSRIHLSGYEKPKQVRVKLDMSEGQVTFSDPQSDIIYYTFRHKFGEKVFPFLYTECLVPLKILPVV</sequence>
<reference evidence="10 11" key="1">
    <citation type="journal article" date="2019" name="Mol. Ecol. Resour.">
        <title>Chromosome-level genome assembly of Triplophysa tibetana, a fish adapted to the harsh high-altitude environment of the Tibetan Plateau.</title>
        <authorList>
            <person name="Yang X."/>
            <person name="Liu H."/>
            <person name="Ma Z."/>
            <person name="Zou Y."/>
            <person name="Zou M."/>
            <person name="Mao Y."/>
            <person name="Li X."/>
            <person name="Wang H."/>
            <person name="Chen T."/>
            <person name="Wang W."/>
            <person name="Yang R."/>
        </authorList>
    </citation>
    <scope>NUCLEOTIDE SEQUENCE [LARGE SCALE GENOMIC DNA]</scope>
    <source>
        <strain evidence="10">TTIB1903HZAU</strain>
        <tissue evidence="10">Muscle</tissue>
    </source>
</reference>
<dbReference type="PRINTS" id="PR01407">
    <property type="entry name" value="BUTYPHLNCDUF"/>
</dbReference>
<evidence type="ECO:0000313" key="10">
    <source>
        <dbReference type="EMBL" id="KAA0724460.1"/>
    </source>
</evidence>
<dbReference type="InterPro" id="IPR013083">
    <property type="entry name" value="Znf_RING/FYVE/PHD"/>
</dbReference>
<dbReference type="Gene3D" id="2.60.120.920">
    <property type="match status" value="1"/>
</dbReference>
<comment type="similarity">
    <text evidence="1">Belongs to the TRIM/RBCC family.</text>
</comment>
<feature type="domain" description="B30.2/SPRY" evidence="9">
    <location>
        <begin position="268"/>
        <end position="459"/>
    </location>
</feature>
<evidence type="ECO:0000313" key="11">
    <source>
        <dbReference type="Proteomes" id="UP000324632"/>
    </source>
</evidence>
<feature type="domain" description="B box-type" evidence="8">
    <location>
        <begin position="85"/>
        <end position="121"/>
    </location>
</feature>
<dbReference type="Pfam" id="PF00097">
    <property type="entry name" value="zf-C3HC4"/>
    <property type="match status" value="1"/>
</dbReference>